<feature type="compositionally biased region" description="Low complexity" evidence="1">
    <location>
        <begin position="777"/>
        <end position="787"/>
    </location>
</feature>
<feature type="compositionally biased region" description="Low complexity" evidence="1">
    <location>
        <begin position="204"/>
        <end position="214"/>
    </location>
</feature>
<name>T1F9J0_HELRO</name>
<dbReference type="GeneID" id="20205489"/>
<proteinExistence type="predicted"/>
<feature type="region of interest" description="Disordered" evidence="1">
    <location>
        <begin position="188"/>
        <end position="241"/>
    </location>
</feature>
<feature type="compositionally biased region" description="Low complexity" evidence="1">
    <location>
        <begin position="755"/>
        <end position="766"/>
    </location>
</feature>
<dbReference type="EMBL" id="AMQM01005397">
    <property type="status" value="NOT_ANNOTATED_CDS"/>
    <property type="molecule type" value="Genomic_DNA"/>
</dbReference>
<dbReference type="Proteomes" id="UP000015101">
    <property type="component" value="Unassembled WGS sequence"/>
</dbReference>
<dbReference type="InParanoid" id="T1F9J0"/>
<accession>T1F9J0</accession>
<evidence type="ECO:0000313" key="2">
    <source>
        <dbReference type="EMBL" id="ESO00699.1"/>
    </source>
</evidence>
<feature type="compositionally biased region" description="Low complexity" evidence="1">
    <location>
        <begin position="400"/>
        <end position="424"/>
    </location>
</feature>
<dbReference type="AlphaFoldDB" id="T1F9J0"/>
<dbReference type="EMBL" id="KB096900">
    <property type="protein sequence ID" value="ESO00699.1"/>
    <property type="molecule type" value="Genomic_DNA"/>
</dbReference>
<reference evidence="4" key="1">
    <citation type="submission" date="2012-12" db="EMBL/GenBank/DDBJ databases">
        <authorList>
            <person name="Hellsten U."/>
            <person name="Grimwood J."/>
            <person name="Chapman J.A."/>
            <person name="Shapiro H."/>
            <person name="Aerts A."/>
            <person name="Otillar R.P."/>
            <person name="Terry A.Y."/>
            <person name="Boore J.L."/>
            <person name="Simakov O."/>
            <person name="Marletaz F."/>
            <person name="Cho S.-J."/>
            <person name="Edsinger-Gonzales E."/>
            <person name="Havlak P."/>
            <person name="Kuo D.-H."/>
            <person name="Larsson T."/>
            <person name="Lv J."/>
            <person name="Arendt D."/>
            <person name="Savage R."/>
            <person name="Osoegawa K."/>
            <person name="de Jong P."/>
            <person name="Lindberg D.R."/>
            <person name="Seaver E.C."/>
            <person name="Weisblat D.A."/>
            <person name="Putnam N.H."/>
            <person name="Grigoriev I.V."/>
            <person name="Rokhsar D.S."/>
        </authorList>
    </citation>
    <scope>NUCLEOTIDE SEQUENCE</scope>
</reference>
<dbReference type="KEGG" id="hro:HELRODRAFT_175686"/>
<dbReference type="EnsemblMetazoa" id="HelroT175686">
    <property type="protein sequence ID" value="HelroP175686"/>
    <property type="gene ID" value="HelroG175686"/>
</dbReference>
<feature type="region of interest" description="Disordered" evidence="1">
    <location>
        <begin position="755"/>
        <end position="812"/>
    </location>
</feature>
<evidence type="ECO:0000313" key="4">
    <source>
        <dbReference type="Proteomes" id="UP000015101"/>
    </source>
</evidence>
<protein>
    <submittedName>
        <fullName evidence="2 3">Uncharacterized protein</fullName>
    </submittedName>
</protein>
<feature type="compositionally biased region" description="Polar residues" evidence="1">
    <location>
        <begin position="188"/>
        <end position="203"/>
    </location>
</feature>
<keyword evidence="4" id="KW-1185">Reference proteome</keyword>
<reference evidence="3" key="3">
    <citation type="submission" date="2015-06" db="UniProtKB">
        <authorList>
            <consortium name="EnsemblMetazoa"/>
        </authorList>
    </citation>
    <scope>IDENTIFICATION</scope>
</reference>
<evidence type="ECO:0000313" key="3">
    <source>
        <dbReference type="EnsemblMetazoa" id="HelroP175686"/>
    </source>
</evidence>
<dbReference type="RefSeq" id="XP_009021336.1">
    <property type="nucleotide sequence ID" value="XM_009023088.1"/>
</dbReference>
<sequence length="824" mass="88549">MCIVRSPLKYSKLADDIKLITSMEHNSNININKSLNIVNKLNNNNNCSNHNRGIALQNYLFLENLKTACESATAHVHTGSRVISHNNNNNVDNVHKDVTASALSTTCPSTTTTPSVLPATTSMPQRNDCHGTSLPQTGFPTTLTSSKPADATLATHSQHYHQQQQLSSSTSATDLHLRGLVDGLTRFFTPSNKRSSRVSRNAIQQQQQQQHSQQPPLPSMNSSTTAAFKTSTKRRRQNNCSLEKSISEIKMNMLSDKLTAIKNEPDDELYNSLLSTSVATTLSCQSPSSTTSSSALSLSPLSPLSPSSSTFFLSSSSVVPSITTLASYSSLSASSSTSTMMLVSLPSSPSIMTAATAGTASFVTTSTNGTTTTTATTSAQDLNYPSLNFIISSSLPTQTTATKTKSSTRRISSSSLTTSGTTTTHTRKPQREQLIDGLSHFFTAQGKRRSRNYGSSNCGLHSNYNLYKDYVYNSSDETTCTSRSRSNSSNRSADTALRVRTSVANNCSSLRKRMLQSPCSDHEVGSVAPTLSTITEISPIKLQQPSSSSSAHLPHLMNSVLLLNSLKRSLSSAVPSSLPLSLVTSIKPVTSPSSSFSFPPSLSPSLVYSSTDKANNAPTNSKLCGNNPALLSSSPSLLPSNTSFTASSSSSSSSVLRVPQAISRLRSTRWMSNTRKRPPTLQLSISDSEKEEGNDGCNSTKSKNYNHSKVIKKTANHFICNERVNVNRTLDCNNNISNSCKNIINSNSLISVVSTNNNSDDGSSTSRSKDETHILLSSSSSSSTTTSQCHRNRKLQQHSTASHEKRNKPSPCVVTSKILQLTPG</sequence>
<reference evidence="2 4" key="2">
    <citation type="journal article" date="2013" name="Nature">
        <title>Insights into bilaterian evolution from three spiralian genomes.</title>
        <authorList>
            <person name="Simakov O."/>
            <person name="Marletaz F."/>
            <person name="Cho S.J."/>
            <person name="Edsinger-Gonzales E."/>
            <person name="Havlak P."/>
            <person name="Hellsten U."/>
            <person name="Kuo D.H."/>
            <person name="Larsson T."/>
            <person name="Lv J."/>
            <person name="Arendt D."/>
            <person name="Savage R."/>
            <person name="Osoegawa K."/>
            <person name="de Jong P."/>
            <person name="Grimwood J."/>
            <person name="Chapman J.A."/>
            <person name="Shapiro H."/>
            <person name="Aerts A."/>
            <person name="Otillar R.P."/>
            <person name="Terry A.Y."/>
            <person name="Boore J.L."/>
            <person name="Grigoriev I.V."/>
            <person name="Lindberg D.R."/>
            <person name="Seaver E.C."/>
            <person name="Weisblat D.A."/>
            <person name="Putnam N.H."/>
            <person name="Rokhsar D.S."/>
        </authorList>
    </citation>
    <scope>NUCLEOTIDE SEQUENCE</scope>
</reference>
<feature type="compositionally biased region" description="Low complexity" evidence="1">
    <location>
        <begin position="105"/>
        <end position="122"/>
    </location>
</feature>
<feature type="region of interest" description="Disordered" evidence="1">
    <location>
        <begin position="105"/>
        <end position="147"/>
    </location>
</feature>
<feature type="region of interest" description="Disordered" evidence="1">
    <location>
        <begin position="400"/>
        <end position="432"/>
    </location>
</feature>
<feature type="compositionally biased region" description="Polar residues" evidence="1">
    <location>
        <begin position="133"/>
        <end position="147"/>
    </location>
</feature>
<organism evidence="3 4">
    <name type="scientific">Helobdella robusta</name>
    <name type="common">Californian leech</name>
    <dbReference type="NCBI Taxonomy" id="6412"/>
    <lineage>
        <taxon>Eukaryota</taxon>
        <taxon>Metazoa</taxon>
        <taxon>Spiralia</taxon>
        <taxon>Lophotrochozoa</taxon>
        <taxon>Annelida</taxon>
        <taxon>Clitellata</taxon>
        <taxon>Hirudinea</taxon>
        <taxon>Rhynchobdellida</taxon>
        <taxon>Glossiphoniidae</taxon>
        <taxon>Helobdella</taxon>
    </lineage>
</organism>
<dbReference type="CTD" id="20205489"/>
<evidence type="ECO:0000256" key="1">
    <source>
        <dbReference type="SAM" id="MobiDB-lite"/>
    </source>
</evidence>
<feature type="region of interest" description="Disordered" evidence="1">
    <location>
        <begin position="667"/>
        <end position="703"/>
    </location>
</feature>
<gene>
    <name evidence="3" type="primary">20205489</name>
    <name evidence="2" type="ORF">HELRODRAFT_175686</name>
</gene>
<dbReference type="HOGENOM" id="CLU_343645_0_0_1"/>